<dbReference type="InterPro" id="IPR014347">
    <property type="entry name" value="Tautomerase/MIF_sf"/>
</dbReference>
<sequence length="101" mass="11220">MPIAHLVTNVKIADVKKFSIALSKGCSEAWDLPDKDGSRTSASVEYNESLNFDGNHDSAFLLEFRMINMAQAGTPKRDAFAKSLCEFMEKELGIPQSRGYM</sequence>
<organism evidence="1 2">
    <name type="scientific">Mycena pura</name>
    <dbReference type="NCBI Taxonomy" id="153505"/>
    <lineage>
        <taxon>Eukaryota</taxon>
        <taxon>Fungi</taxon>
        <taxon>Dikarya</taxon>
        <taxon>Basidiomycota</taxon>
        <taxon>Agaricomycotina</taxon>
        <taxon>Agaricomycetes</taxon>
        <taxon>Agaricomycetidae</taxon>
        <taxon>Agaricales</taxon>
        <taxon>Marasmiineae</taxon>
        <taxon>Mycenaceae</taxon>
        <taxon>Mycena</taxon>
    </lineage>
</organism>
<evidence type="ECO:0000313" key="1">
    <source>
        <dbReference type="EMBL" id="KAJ7216973.1"/>
    </source>
</evidence>
<dbReference type="AlphaFoldDB" id="A0AAD6VQT8"/>
<evidence type="ECO:0000313" key="2">
    <source>
        <dbReference type="Proteomes" id="UP001219525"/>
    </source>
</evidence>
<gene>
    <name evidence="1" type="ORF">GGX14DRAFT_601607</name>
</gene>
<dbReference type="Proteomes" id="UP001219525">
    <property type="component" value="Unassembled WGS sequence"/>
</dbReference>
<protein>
    <submittedName>
        <fullName evidence="1">Tautomerase/MIF</fullName>
    </submittedName>
</protein>
<dbReference type="EMBL" id="JARJCW010000014">
    <property type="protein sequence ID" value="KAJ7216973.1"/>
    <property type="molecule type" value="Genomic_DNA"/>
</dbReference>
<keyword evidence="2" id="KW-1185">Reference proteome</keyword>
<reference evidence="1" key="1">
    <citation type="submission" date="2023-03" db="EMBL/GenBank/DDBJ databases">
        <title>Massive genome expansion in bonnet fungi (Mycena s.s.) driven by repeated elements and novel gene families across ecological guilds.</title>
        <authorList>
            <consortium name="Lawrence Berkeley National Laboratory"/>
            <person name="Harder C.B."/>
            <person name="Miyauchi S."/>
            <person name="Viragh M."/>
            <person name="Kuo A."/>
            <person name="Thoen E."/>
            <person name="Andreopoulos B."/>
            <person name="Lu D."/>
            <person name="Skrede I."/>
            <person name="Drula E."/>
            <person name="Henrissat B."/>
            <person name="Morin E."/>
            <person name="Kohler A."/>
            <person name="Barry K."/>
            <person name="LaButti K."/>
            <person name="Morin E."/>
            <person name="Salamov A."/>
            <person name="Lipzen A."/>
            <person name="Mereny Z."/>
            <person name="Hegedus B."/>
            <person name="Baldrian P."/>
            <person name="Stursova M."/>
            <person name="Weitz H."/>
            <person name="Taylor A."/>
            <person name="Grigoriev I.V."/>
            <person name="Nagy L.G."/>
            <person name="Martin F."/>
            <person name="Kauserud H."/>
        </authorList>
    </citation>
    <scope>NUCLEOTIDE SEQUENCE</scope>
    <source>
        <strain evidence="1">9144</strain>
    </source>
</reference>
<dbReference type="Gene3D" id="3.30.429.10">
    <property type="entry name" value="Macrophage Migration Inhibitory Factor"/>
    <property type="match status" value="1"/>
</dbReference>
<comment type="caution">
    <text evidence="1">The sequence shown here is derived from an EMBL/GenBank/DDBJ whole genome shotgun (WGS) entry which is preliminary data.</text>
</comment>
<proteinExistence type="predicted"/>
<name>A0AAD6VQT8_9AGAR</name>
<dbReference type="SUPFAM" id="SSF55331">
    <property type="entry name" value="Tautomerase/MIF"/>
    <property type="match status" value="1"/>
</dbReference>
<accession>A0AAD6VQT8</accession>